<evidence type="ECO:0000256" key="6">
    <source>
        <dbReference type="SAM" id="MobiDB-lite"/>
    </source>
</evidence>
<dbReference type="AlphaFoldDB" id="A0AAE1D9U2"/>
<evidence type="ECO:0000256" key="5">
    <source>
        <dbReference type="PROSITE-ProRule" id="PRU00302"/>
    </source>
</evidence>
<feature type="signal peptide" evidence="7">
    <location>
        <begin position="1"/>
        <end position="29"/>
    </location>
</feature>
<gene>
    <name evidence="9" type="ORF">RRG08_040504</name>
</gene>
<proteinExistence type="predicted"/>
<dbReference type="Proteomes" id="UP001283361">
    <property type="component" value="Unassembled WGS sequence"/>
</dbReference>
<keyword evidence="10" id="KW-1185">Reference proteome</keyword>
<keyword evidence="7" id="KW-0732">Signal</keyword>
<evidence type="ECO:0000256" key="2">
    <source>
        <dbReference type="ARBA" id="ARBA00022737"/>
    </source>
</evidence>
<dbReference type="InterPro" id="IPR050350">
    <property type="entry name" value="Compl-Cell_Adhes-Reg"/>
</dbReference>
<feature type="domain" description="Sushi" evidence="8">
    <location>
        <begin position="534"/>
        <end position="592"/>
    </location>
</feature>
<evidence type="ECO:0000259" key="8">
    <source>
        <dbReference type="PROSITE" id="PS50923"/>
    </source>
</evidence>
<feature type="domain" description="Sushi" evidence="8">
    <location>
        <begin position="359"/>
        <end position="417"/>
    </location>
</feature>
<dbReference type="InterPro" id="IPR035976">
    <property type="entry name" value="Sushi/SCR/CCP_sf"/>
</dbReference>
<protein>
    <recommendedName>
        <fullName evidence="8">Sushi domain-containing protein</fullName>
    </recommendedName>
</protein>
<dbReference type="Gene3D" id="2.20.28.230">
    <property type="match status" value="1"/>
</dbReference>
<dbReference type="PANTHER" id="PTHR19325:SF575">
    <property type="entry name" value="LOCOMOTION-RELATED PROTEIN HIKARU GENKI"/>
    <property type="match status" value="1"/>
</dbReference>
<dbReference type="InterPro" id="IPR000436">
    <property type="entry name" value="Sushi_SCR_CCP_dom"/>
</dbReference>
<comment type="caution">
    <text evidence="9">The sequence shown here is derived from an EMBL/GenBank/DDBJ whole genome shotgun (WGS) entry which is preliminary data.</text>
</comment>
<feature type="region of interest" description="Disordered" evidence="6">
    <location>
        <begin position="1138"/>
        <end position="1163"/>
    </location>
</feature>
<keyword evidence="2" id="KW-0677">Repeat</keyword>
<name>A0AAE1D9U2_9GAST</name>
<feature type="domain" description="Sushi" evidence="8">
    <location>
        <begin position="213"/>
        <end position="281"/>
    </location>
</feature>
<dbReference type="SUPFAM" id="SSF57535">
    <property type="entry name" value="Complement control module/SCR domain"/>
    <property type="match status" value="5"/>
</dbReference>
<dbReference type="PROSITE" id="PS50923">
    <property type="entry name" value="SUSHI"/>
    <property type="match status" value="6"/>
</dbReference>
<dbReference type="SMART" id="SM00032">
    <property type="entry name" value="CCP"/>
    <property type="match status" value="10"/>
</dbReference>
<sequence length="1163" mass="127045">MSSQMSSRWSYRFIVIIVHSLMSVSRTHASEAISTQGWNGLSFDQGKRFTGTQSWVNLYHMNARQCVRLCWLYRACTALTFISSHQRCELHRLDKTNDDLFTTEVNQKSLTVDMRRVTVEKKILRGCVKRPCSESEMCLSVRSTALYVCLPLDSETCKTDPPSIPNTDTERDGSGSVLYTCAQGYFQTGTKFASICDGQSKMWSEVDITCALVDCDVPPLVLGAMQYHNVCCAFSSGISTKADAEVSYTCMTGAVPTSPVMTSTCLGHSGQWSPVPGSCTVVSCGSPPAVDTMDIELTVMSAEGAFPGLTNESLAMAYGGKAVYSCKYGYTQPAYTNYTSLCQADGTWSSIDDFQCSPVECGHPPQVVNSNNVSFTAITFGSDATVSCEHGFFPVEGFTLTCSATGSWEGPEMTCELIRCAEPPELKDATVIYNSTDFAATAVYKCVEPALKQGEENSTTQCMGNGEWSPVDLVCNSIPCGTPPPVDNSQVSFFTVGNLIYEGYVCDEGFTAEGETARLCSSTWDTNTVRCLGVPCGPAPHVNHASVNATGHAYRDTAAYTCNAGYFLNSSSSVMTCLANGTWSVELVTCAPLMCDSSMLPTFSEIIVETTRASSTVRATFPAVATLPPNRLGNDISGEDNTIGSNTFGHPIQPNIIIPTEFAAAESPDIVYQQDDEVNIKCVDGYTLFTTPVLEAVMSTNLKCSEGNWTAVFDRDIICLPDYCTQLPSLHNSVVDLRNEPIVEAKYVCLSGYGFELPDQSLELVSEQVTEFSIYCYSNIGWDIPPQGIAECVSEGCGPINLPVDSVLQAPPNYASLPGSNVTLSCRPPLYQNVTDASSQNVVECLEDGNWSLDNVTLTCAPCNQSKDAAGIPNSILEVNSDAMNIGDTAELSCASDFMLPGVSRTVQCGSVNGSPTWLGLEDVTCLQIRFLDPEAQNKIFYAPVYLELMSKGLEACAEIKRQKNSGRTFLGLEEALNNGFRNFYSVRAEYILSSNGSATKLAMEYSSKTNPPERQVQKEVKVSDRDRFPKGEVAYFCLKLNLTAKTYQFSKNRNIITEVDVERYFHRNALTASPRCGEKWTSHRHWWTAEHRLLCWAQGHPSHFKRQTYVIDFLGVQIILGLVQTMELASLMARNKGQGRASKEEPKQAHTLPGVHVVQIHP</sequence>
<dbReference type="PANTHER" id="PTHR19325">
    <property type="entry name" value="COMPLEMENT COMPONENT-RELATED SUSHI DOMAIN-CONTAINING"/>
    <property type="match status" value="1"/>
</dbReference>
<evidence type="ECO:0000256" key="1">
    <source>
        <dbReference type="ARBA" id="ARBA00022659"/>
    </source>
</evidence>
<keyword evidence="1 5" id="KW-0768">Sushi</keyword>
<dbReference type="CDD" id="cd00033">
    <property type="entry name" value="CCP"/>
    <property type="match status" value="4"/>
</dbReference>
<dbReference type="Gene3D" id="2.10.70.10">
    <property type="entry name" value="Complement Module, domain 1"/>
    <property type="match status" value="4"/>
</dbReference>
<organism evidence="9 10">
    <name type="scientific">Elysia crispata</name>
    <name type="common">lettuce slug</name>
    <dbReference type="NCBI Taxonomy" id="231223"/>
    <lineage>
        <taxon>Eukaryota</taxon>
        <taxon>Metazoa</taxon>
        <taxon>Spiralia</taxon>
        <taxon>Lophotrochozoa</taxon>
        <taxon>Mollusca</taxon>
        <taxon>Gastropoda</taxon>
        <taxon>Heterobranchia</taxon>
        <taxon>Euthyneura</taxon>
        <taxon>Panpulmonata</taxon>
        <taxon>Sacoglossa</taxon>
        <taxon>Placobranchoidea</taxon>
        <taxon>Plakobranchidae</taxon>
        <taxon>Elysia</taxon>
    </lineage>
</organism>
<accession>A0AAE1D9U2</accession>
<keyword evidence="4" id="KW-0325">Glycoprotein</keyword>
<feature type="domain" description="Sushi" evidence="8">
    <location>
        <begin position="795"/>
        <end position="862"/>
    </location>
</feature>
<evidence type="ECO:0000313" key="10">
    <source>
        <dbReference type="Proteomes" id="UP001283361"/>
    </source>
</evidence>
<feature type="domain" description="Sushi" evidence="8">
    <location>
        <begin position="418"/>
        <end position="477"/>
    </location>
</feature>
<evidence type="ECO:0000256" key="7">
    <source>
        <dbReference type="SAM" id="SignalP"/>
    </source>
</evidence>
<dbReference type="Pfam" id="PF00084">
    <property type="entry name" value="Sushi"/>
    <property type="match status" value="3"/>
</dbReference>
<comment type="caution">
    <text evidence="5">Lacks conserved residue(s) required for the propagation of feature annotation.</text>
</comment>
<feature type="disulfide bond" evidence="5">
    <location>
        <begin position="388"/>
        <end position="415"/>
    </location>
</feature>
<evidence type="ECO:0000313" key="9">
    <source>
        <dbReference type="EMBL" id="KAK3762809.1"/>
    </source>
</evidence>
<evidence type="ECO:0000256" key="3">
    <source>
        <dbReference type="ARBA" id="ARBA00023157"/>
    </source>
</evidence>
<feature type="chain" id="PRO_5041920925" description="Sushi domain-containing protein" evidence="7">
    <location>
        <begin position="30"/>
        <end position="1163"/>
    </location>
</feature>
<evidence type="ECO:0000256" key="4">
    <source>
        <dbReference type="ARBA" id="ARBA00023180"/>
    </source>
</evidence>
<feature type="domain" description="Sushi" evidence="8">
    <location>
        <begin position="282"/>
        <end position="358"/>
    </location>
</feature>
<dbReference type="EMBL" id="JAWDGP010004637">
    <property type="protein sequence ID" value="KAK3762809.1"/>
    <property type="molecule type" value="Genomic_DNA"/>
</dbReference>
<reference evidence="9" key="1">
    <citation type="journal article" date="2023" name="G3 (Bethesda)">
        <title>A reference genome for the long-term kleptoplast-retaining sea slug Elysia crispata morphotype clarki.</title>
        <authorList>
            <person name="Eastman K.E."/>
            <person name="Pendleton A.L."/>
            <person name="Shaikh M.A."/>
            <person name="Suttiyut T."/>
            <person name="Ogas R."/>
            <person name="Tomko P."/>
            <person name="Gavelis G."/>
            <person name="Widhalm J.R."/>
            <person name="Wisecaver J.H."/>
        </authorList>
    </citation>
    <scope>NUCLEOTIDE SEQUENCE</scope>
    <source>
        <strain evidence="9">ECLA1</strain>
    </source>
</reference>
<keyword evidence="3 5" id="KW-1015">Disulfide bond</keyword>